<evidence type="ECO:0000313" key="1">
    <source>
        <dbReference type="EMBL" id="SBO97274.1"/>
    </source>
</evidence>
<dbReference type="AlphaFoldDB" id="A0A1M4EER0"/>
<reference evidence="1" key="1">
    <citation type="submission" date="2016-04" db="EMBL/GenBank/DDBJ databases">
        <authorList>
            <person name="Evans L.H."/>
            <person name="Alamgir A."/>
            <person name="Owens N."/>
            <person name="Weber N.D."/>
            <person name="Virtaneva K."/>
            <person name="Barbian K."/>
            <person name="Babar A."/>
            <person name="Rosenke K."/>
        </authorList>
    </citation>
    <scope>NUCLEOTIDE SEQUENCE</scope>
    <source>
        <strain evidence="1">Nono1</strain>
    </source>
</reference>
<sequence length="145" mass="16139">MTIIPESVRALSPLSDYADHYTLSTDVRATPEQWARAMFGDVPNAAERLIWSGFLGLRLSREPSPQTVAGWRIAEQGPGWIRMEAASWCLTANIVVRAGDGQVAAATFLRYERRLGQVIWAALSPIHRALVPRILRMGAAARERR</sequence>
<accession>A0A1M4EER0</accession>
<evidence type="ECO:0008006" key="2">
    <source>
        <dbReference type="Google" id="ProtNLM"/>
    </source>
</evidence>
<dbReference type="EMBL" id="LT559118">
    <property type="protein sequence ID" value="SBO97274.1"/>
    <property type="molecule type" value="Genomic_DNA"/>
</dbReference>
<gene>
    <name evidence="1" type="ORF">BN4615_P6790</name>
</gene>
<name>A0A1M4EER0_9ACTN</name>
<organism evidence="1">
    <name type="scientific">Nonomuraea gerenzanensis</name>
    <dbReference type="NCBI Taxonomy" id="93944"/>
    <lineage>
        <taxon>Bacteria</taxon>
        <taxon>Bacillati</taxon>
        <taxon>Actinomycetota</taxon>
        <taxon>Actinomycetes</taxon>
        <taxon>Streptosporangiales</taxon>
        <taxon>Streptosporangiaceae</taxon>
        <taxon>Nonomuraea</taxon>
    </lineage>
</organism>
<proteinExistence type="predicted"/>
<protein>
    <recommendedName>
        <fullName evidence="2">DUF2867 domain-containing protein</fullName>
    </recommendedName>
</protein>